<dbReference type="EMBL" id="JACHIF010000003">
    <property type="protein sequence ID" value="MBB5037626.1"/>
    <property type="molecule type" value="Genomic_DNA"/>
</dbReference>
<dbReference type="SMART" id="SM00387">
    <property type="entry name" value="HATPase_c"/>
    <property type="match status" value="1"/>
</dbReference>
<dbReference type="PROSITE" id="PS50109">
    <property type="entry name" value="HIS_KIN"/>
    <property type="match status" value="1"/>
</dbReference>
<keyword evidence="6" id="KW-0812">Transmembrane</keyword>
<dbReference type="EC" id="2.7.13.3" evidence="2"/>
<comment type="catalytic activity">
    <reaction evidence="1">
        <text>ATP + protein L-histidine = ADP + protein N-phospho-L-histidine.</text>
        <dbReference type="EC" id="2.7.13.3"/>
    </reaction>
</comment>
<evidence type="ECO:0000256" key="6">
    <source>
        <dbReference type="SAM" id="Phobius"/>
    </source>
</evidence>
<dbReference type="GO" id="GO:0004673">
    <property type="term" value="F:protein histidine kinase activity"/>
    <property type="evidence" value="ECO:0007669"/>
    <property type="project" value="UniProtKB-EC"/>
</dbReference>
<gene>
    <name evidence="8" type="ORF">HNQ64_001875</name>
</gene>
<reference evidence="8 9" key="1">
    <citation type="submission" date="2020-08" db="EMBL/GenBank/DDBJ databases">
        <title>Genomic Encyclopedia of Type Strains, Phase IV (KMG-IV): sequencing the most valuable type-strain genomes for metagenomic binning, comparative biology and taxonomic classification.</title>
        <authorList>
            <person name="Goeker M."/>
        </authorList>
    </citation>
    <scope>NUCLEOTIDE SEQUENCE [LARGE SCALE GENOMIC DNA]</scope>
    <source>
        <strain evidence="8 9">DSM 12251</strain>
    </source>
</reference>
<dbReference type="SUPFAM" id="SSF55874">
    <property type="entry name" value="ATPase domain of HSP90 chaperone/DNA topoisomerase II/histidine kinase"/>
    <property type="match status" value="1"/>
</dbReference>
<evidence type="ECO:0000313" key="8">
    <source>
        <dbReference type="EMBL" id="MBB5037626.1"/>
    </source>
</evidence>
<sequence length="437" mass="49130">MTRFILPFNRRIGERSVLWGLIIGFGLVVILLGIAGLVAVRDSHAIRKNAARLVQEQLLVARLLHEVQAEEDALALIVHRIVREVGMEDRVARIEDLKKADKAVAKLAHEARLTAHAQDWQSLAQATQLFSEKARTSLEHGGATSRTHMEELISSHEVVVKLIHDLILHSTKHLAEVDQQIGLQLQDLADESAVLLGSSLLLSGLCAAGTILFVRHSIRRIEWQQDELSRVSWHMLQTQEETARRFSHELHDELGQSLAAVRSNLVRRVDENFEDRRADCVVLVDQSIANVRELSQLLRPVILDDFGLDAGLRWLTEKFAQRAQVEMTYDSQLETRLHSDLETHLFRIAQEALTNIARHSKATQVKVTLTTELDQVQLIVEDNGGGLSINREHSRQSLGLTGMRARARECGGSLELQAVRPHGLRIFVTTPMRLAQD</sequence>
<feature type="transmembrane region" description="Helical" evidence="6">
    <location>
        <begin position="17"/>
        <end position="40"/>
    </location>
</feature>
<name>A0A7W8DQ63_9BACT</name>
<evidence type="ECO:0000256" key="5">
    <source>
        <dbReference type="ARBA" id="ARBA00023012"/>
    </source>
</evidence>
<dbReference type="Proteomes" id="UP000534294">
    <property type="component" value="Unassembled WGS sequence"/>
</dbReference>
<keyword evidence="5" id="KW-0902">Two-component regulatory system</keyword>
<dbReference type="AlphaFoldDB" id="A0A7W8DQ63"/>
<evidence type="ECO:0000313" key="9">
    <source>
        <dbReference type="Proteomes" id="UP000534294"/>
    </source>
</evidence>
<dbReference type="Pfam" id="PF02518">
    <property type="entry name" value="HATPase_c"/>
    <property type="match status" value="1"/>
</dbReference>
<dbReference type="PANTHER" id="PTHR24421:SF10">
    <property type="entry name" value="NITRATE_NITRITE SENSOR PROTEIN NARQ"/>
    <property type="match status" value="1"/>
</dbReference>
<keyword evidence="4 8" id="KW-0418">Kinase</keyword>
<proteinExistence type="predicted"/>
<evidence type="ECO:0000256" key="2">
    <source>
        <dbReference type="ARBA" id="ARBA00012438"/>
    </source>
</evidence>
<dbReference type="InterPro" id="IPR003594">
    <property type="entry name" value="HATPase_dom"/>
</dbReference>
<keyword evidence="9" id="KW-1185">Reference proteome</keyword>
<feature type="domain" description="Histidine kinase" evidence="7">
    <location>
        <begin position="245"/>
        <end position="434"/>
    </location>
</feature>
<keyword evidence="6" id="KW-1133">Transmembrane helix</keyword>
<dbReference type="InterPro" id="IPR005467">
    <property type="entry name" value="His_kinase_dom"/>
</dbReference>
<keyword evidence="6" id="KW-0472">Membrane</keyword>
<organism evidence="8 9">
    <name type="scientific">Prosthecobacter dejongeii</name>
    <dbReference type="NCBI Taxonomy" id="48465"/>
    <lineage>
        <taxon>Bacteria</taxon>
        <taxon>Pseudomonadati</taxon>
        <taxon>Verrucomicrobiota</taxon>
        <taxon>Verrucomicrobiia</taxon>
        <taxon>Verrucomicrobiales</taxon>
        <taxon>Verrucomicrobiaceae</taxon>
        <taxon>Prosthecobacter</taxon>
    </lineage>
</organism>
<dbReference type="GO" id="GO:0000160">
    <property type="term" value="P:phosphorelay signal transduction system"/>
    <property type="evidence" value="ECO:0007669"/>
    <property type="project" value="UniProtKB-KW"/>
</dbReference>
<evidence type="ECO:0000256" key="4">
    <source>
        <dbReference type="ARBA" id="ARBA00022777"/>
    </source>
</evidence>
<accession>A0A7W8DQ63</accession>
<comment type="caution">
    <text evidence="8">The sequence shown here is derived from an EMBL/GenBank/DDBJ whole genome shotgun (WGS) entry which is preliminary data.</text>
</comment>
<dbReference type="Gene3D" id="3.30.565.10">
    <property type="entry name" value="Histidine kinase-like ATPase, C-terminal domain"/>
    <property type="match status" value="1"/>
</dbReference>
<dbReference type="CDD" id="cd16917">
    <property type="entry name" value="HATPase_UhpB-NarQ-NarX-like"/>
    <property type="match status" value="1"/>
</dbReference>
<evidence type="ECO:0000256" key="1">
    <source>
        <dbReference type="ARBA" id="ARBA00000085"/>
    </source>
</evidence>
<evidence type="ECO:0000259" key="7">
    <source>
        <dbReference type="PROSITE" id="PS50109"/>
    </source>
</evidence>
<dbReference type="RefSeq" id="WP_184207694.1">
    <property type="nucleotide sequence ID" value="NZ_JACHIF010000003.1"/>
</dbReference>
<dbReference type="PANTHER" id="PTHR24421">
    <property type="entry name" value="NITRATE/NITRITE SENSOR PROTEIN NARX-RELATED"/>
    <property type="match status" value="1"/>
</dbReference>
<keyword evidence="3" id="KW-0808">Transferase</keyword>
<dbReference type="InterPro" id="IPR050482">
    <property type="entry name" value="Sensor_HK_TwoCompSys"/>
</dbReference>
<evidence type="ECO:0000256" key="3">
    <source>
        <dbReference type="ARBA" id="ARBA00022679"/>
    </source>
</evidence>
<dbReference type="InterPro" id="IPR036890">
    <property type="entry name" value="HATPase_C_sf"/>
</dbReference>
<protein>
    <recommendedName>
        <fullName evidence="2">histidine kinase</fullName>
        <ecNumber evidence="2">2.7.13.3</ecNumber>
    </recommendedName>
</protein>